<dbReference type="PROSITE" id="PS51155">
    <property type="entry name" value="CHIT_BIND_RR_2"/>
    <property type="match status" value="1"/>
</dbReference>
<feature type="compositionally biased region" description="Polar residues" evidence="4">
    <location>
        <begin position="430"/>
        <end position="440"/>
    </location>
</feature>
<dbReference type="InterPro" id="IPR000618">
    <property type="entry name" value="Insect_cuticle"/>
</dbReference>
<accession>A0A1A9V837</accession>
<name>A0A1A9V837_GLOAU</name>
<dbReference type="Proteomes" id="UP000078200">
    <property type="component" value="Unassembled WGS sequence"/>
</dbReference>
<feature type="region of interest" description="Disordered" evidence="4">
    <location>
        <begin position="401"/>
        <end position="440"/>
    </location>
</feature>
<evidence type="ECO:0000256" key="1">
    <source>
        <dbReference type="ARBA" id="ARBA00022460"/>
    </source>
</evidence>
<dbReference type="GO" id="GO:0042302">
    <property type="term" value="F:structural constituent of cuticle"/>
    <property type="evidence" value="ECO:0007669"/>
    <property type="project" value="UniProtKB-UniRule"/>
</dbReference>
<keyword evidence="3" id="KW-0175">Coiled coil</keyword>
<evidence type="ECO:0000313" key="6">
    <source>
        <dbReference type="Proteomes" id="UP000078200"/>
    </source>
</evidence>
<dbReference type="AlphaFoldDB" id="A0A1A9V837"/>
<evidence type="ECO:0000313" key="5">
    <source>
        <dbReference type="EnsemblMetazoa" id="GAUT028898-PA"/>
    </source>
</evidence>
<proteinExistence type="predicted"/>
<dbReference type="VEuPathDB" id="VectorBase:GAUT028898"/>
<keyword evidence="6" id="KW-1185">Reference proteome</keyword>
<dbReference type="PROSITE" id="PS00233">
    <property type="entry name" value="CHIT_BIND_RR_1"/>
    <property type="match status" value="1"/>
</dbReference>
<feature type="compositionally biased region" description="Polar residues" evidence="4">
    <location>
        <begin position="401"/>
        <end position="411"/>
    </location>
</feature>
<dbReference type="PANTHER" id="PTHR12236">
    <property type="entry name" value="STRUCTURAL CONTITUENT OF CUTICLE"/>
    <property type="match status" value="1"/>
</dbReference>
<keyword evidence="1 2" id="KW-0193">Cuticle</keyword>
<dbReference type="PRINTS" id="PR00947">
    <property type="entry name" value="CUTICLE"/>
</dbReference>
<dbReference type="GO" id="GO:0005615">
    <property type="term" value="C:extracellular space"/>
    <property type="evidence" value="ECO:0007669"/>
    <property type="project" value="TreeGrafter"/>
</dbReference>
<dbReference type="GO" id="GO:0031012">
    <property type="term" value="C:extracellular matrix"/>
    <property type="evidence" value="ECO:0007669"/>
    <property type="project" value="TreeGrafter"/>
</dbReference>
<protein>
    <submittedName>
        <fullName evidence="5">Uncharacterized protein</fullName>
    </submittedName>
</protein>
<evidence type="ECO:0000256" key="3">
    <source>
        <dbReference type="SAM" id="Coils"/>
    </source>
</evidence>
<dbReference type="InterPro" id="IPR051217">
    <property type="entry name" value="Insect_Cuticle_Struc_Prot"/>
</dbReference>
<dbReference type="Pfam" id="PF00379">
    <property type="entry name" value="Chitin_bind_4"/>
    <property type="match status" value="1"/>
</dbReference>
<reference evidence="5" key="1">
    <citation type="submission" date="2020-05" db="UniProtKB">
        <authorList>
            <consortium name="EnsemblMetazoa"/>
        </authorList>
    </citation>
    <scope>IDENTIFICATION</scope>
    <source>
        <strain evidence="5">TTRI</strain>
    </source>
</reference>
<dbReference type="STRING" id="7395.A0A1A9V837"/>
<evidence type="ECO:0000256" key="4">
    <source>
        <dbReference type="SAM" id="MobiDB-lite"/>
    </source>
</evidence>
<feature type="coiled-coil region" evidence="3">
    <location>
        <begin position="127"/>
        <end position="238"/>
    </location>
</feature>
<evidence type="ECO:0000256" key="2">
    <source>
        <dbReference type="PROSITE-ProRule" id="PRU00497"/>
    </source>
</evidence>
<sequence>MKLYSFAYDVRDSFTGDEKQQEEKRDGDLVQGQYSLVEPDGTRRVVEYTADDVNGFNAVVSKQLLDEQRLRSGHAESAVLASSATYNSFENRQSQLQAQAIAEAQAQSTAFANAQALAEAQVRTQTLAQARQNSQAELRARNQLAAEAEARNLAEAQARAEGQARAEAEARAQAEIRAQEEARSQVRSQAELQALAQAEQQARVKAQQLMDEFEQQYNQQQRLQIQQLQQQQQQQLLRTEAQATQERLTNDQALLLAQSLPSQALGHNVRTAVITHPPTLLSRTTTGTVFAHPRNIAALKETRISVERTVHPQIVLTQPPTATVQTRLVHSPLLLETNELNSGLLASNTGVLLSGSGQRSSEQLLTNLESNELQNSLIHHGSGASSSSVRLLNGSDNTGARYSYESSSGQDNLELRGNEGNLRHGLSGRRLQNFSRKSQF</sequence>
<dbReference type="InterPro" id="IPR031311">
    <property type="entry name" value="CHIT_BIND_RR_consensus"/>
</dbReference>
<dbReference type="PANTHER" id="PTHR12236:SF86">
    <property type="entry name" value="CCP84AC-RELATED"/>
    <property type="match status" value="1"/>
</dbReference>
<dbReference type="EnsemblMetazoa" id="GAUT028898-RA">
    <property type="protein sequence ID" value="GAUT028898-PA"/>
    <property type="gene ID" value="GAUT028898"/>
</dbReference>
<organism evidence="5 6">
    <name type="scientific">Glossina austeni</name>
    <name type="common">Savannah tsetse fly</name>
    <dbReference type="NCBI Taxonomy" id="7395"/>
    <lineage>
        <taxon>Eukaryota</taxon>
        <taxon>Metazoa</taxon>
        <taxon>Ecdysozoa</taxon>
        <taxon>Arthropoda</taxon>
        <taxon>Hexapoda</taxon>
        <taxon>Insecta</taxon>
        <taxon>Pterygota</taxon>
        <taxon>Neoptera</taxon>
        <taxon>Endopterygota</taxon>
        <taxon>Diptera</taxon>
        <taxon>Brachycera</taxon>
        <taxon>Muscomorpha</taxon>
        <taxon>Hippoboscoidea</taxon>
        <taxon>Glossinidae</taxon>
        <taxon>Glossina</taxon>
    </lineage>
</organism>